<protein>
    <submittedName>
        <fullName evidence="2">Uncharacterized protein</fullName>
    </submittedName>
</protein>
<name>A0ABD3H1N7_9MARC</name>
<gene>
    <name evidence="2" type="ORF">R1sor_003325</name>
</gene>
<evidence type="ECO:0000256" key="1">
    <source>
        <dbReference type="SAM" id="MobiDB-lite"/>
    </source>
</evidence>
<comment type="caution">
    <text evidence="2">The sequence shown here is derived from an EMBL/GenBank/DDBJ whole genome shotgun (WGS) entry which is preliminary data.</text>
</comment>
<sequence>MARTRRPARARVRPVRAERGAGRGRGRGDAIADPVPAARGQRGGGSCRGTSSPCRRGDPDPPVEDDESSESAGEESASEAEAEPEEDPEAKAEEGGGRRQRRHRRDAEGASLVPHQITPDAELYLKWGWVRTEDIQPVLDEMDDQEIMQLGFVQMLGHDFQQPHFASCLEFIRSYNAETHIGTVGGTEVTLSRQVIRDTFGLPHGYTPFDMKIRHLRIMDWFPVRDVAGKRYFAFQCARGGAWLAFFQLLNMILLARRRYKCVPAHVIQYVQAKIDGPSHNNYDLASFAFESLHSELVAVRHHLDLTRHVRFMECF</sequence>
<evidence type="ECO:0000313" key="3">
    <source>
        <dbReference type="Proteomes" id="UP001633002"/>
    </source>
</evidence>
<feature type="compositionally biased region" description="Basic residues" evidence="1">
    <location>
        <begin position="1"/>
        <end position="14"/>
    </location>
</feature>
<keyword evidence="3" id="KW-1185">Reference proteome</keyword>
<dbReference type="EMBL" id="JBJQOH010000006">
    <property type="protein sequence ID" value="KAL3685303.1"/>
    <property type="molecule type" value="Genomic_DNA"/>
</dbReference>
<reference evidence="2 3" key="1">
    <citation type="submission" date="2024-09" db="EMBL/GenBank/DDBJ databases">
        <title>Chromosome-scale assembly of Riccia sorocarpa.</title>
        <authorList>
            <person name="Paukszto L."/>
        </authorList>
    </citation>
    <scope>NUCLEOTIDE SEQUENCE [LARGE SCALE GENOMIC DNA]</scope>
    <source>
        <strain evidence="2">LP-2024</strain>
        <tissue evidence="2">Aerial parts of the thallus</tissue>
    </source>
</reference>
<feature type="compositionally biased region" description="Basic and acidic residues" evidence="1">
    <location>
        <begin position="15"/>
        <end position="30"/>
    </location>
</feature>
<proteinExistence type="predicted"/>
<evidence type="ECO:0000313" key="2">
    <source>
        <dbReference type="EMBL" id="KAL3685303.1"/>
    </source>
</evidence>
<dbReference type="AlphaFoldDB" id="A0ABD3H1N7"/>
<feature type="region of interest" description="Disordered" evidence="1">
    <location>
        <begin position="1"/>
        <end position="114"/>
    </location>
</feature>
<organism evidence="2 3">
    <name type="scientific">Riccia sorocarpa</name>
    <dbReference type="NCBI Taxonomy" id="122646"/>
    <lineage>
        <taxon>Eukaryota</taxon>
        <taxon>Viridiplantae</taxon>
        <taxon>Streptophyta</taxon>
        <taxon>Embryophyta</taxon>
        <taxon>Marchantiophyta</taxon>
        <taxon>Marchantiopsida</taxon>
        <taxon>Marchantiidae</taxon>
        <taxon>Marchantiales</taxon>
        <taxon>Ricciaceae</taxon>
        <taxon>Riccia</taxon>
    </lineage>
</organism>
<feature type="compositionally biased region" description="Acidic residues" evidence="1">
    <location>
        <begin position="61"/>
        <end position="88"/>
    </location>
</feature>
<dbReference type="Proteomes" id="UP001633002">
    <property type="component" value="Unassembled WGS sequence"/>
</dbReference>
<accession>A0ABD3H1N7</accession>